<dbReference type="KEGG" id="rsin:B6N60_00564"/>
<organism evidence="6 7">
    <name type="scientific">Richelia sinica FACHB-800</name>
    <dbReference type="NCBI Taxonomy" id="1357546"/>
    <lineage>
        <taxon>Bacteria</taxon>
        <taxon>Bacillati</taxon>
        <taxon>Cyanobacteriota</taxon>
        <taxon>Cyanophyceae</taxon>
        <taxon>Nostocales</taxon>
        <taxon>Nostocaceae</taxon>
        <taxon>Richelia</taxon>
    </lineage>
</organism>
<evidence type="ECO:0000313" key="7">
    <source>
        <dbReference type="Proteomes" id="UP000683511"/>
    </source>
</evidence>
<feature type="signal peptide" evidence="4">
    <location>
        <begin position="1"/>
        <end position="26"/>
    </location>
</feature>
<dbReference type="GO" id="GO:0006817">
    <property type="term" value="P:phosphate ion transport"/>
    <property type="evidence" value="ECO:0007669"/>
    <property type="project" value="UniProtKB-UniRule"/>
</dbReference>
<keyword evidence="2 4" id="KW-0813">Transport</keyword>
<dbReference type="Pfam" id="PF12849">
    <property type="entry name" value="PBP_like_2"/>
    <property type="match status" value="1"/>
</dbReference>
<sequence length="357" mass="39480">MESLMKIAIKKIALALGILTIASSCANGSTSTQSQQSEKIIEVSRKVKTETTIRIDGSSTVHPITQAIAQEFQADPNNNKLQVDVKISGTTGGFEKFCTGKTEINNASRPILLAEMETCKKNGVGYIELPIAFDALTVVVNPQNNWAKDITLAELKKIWEPAAQGKITRWNQVRPSWPDRPLILYGAGKKSGTFDYFTEAVVGKARASRNDYTASEDDEVLVGGVSKDQNALGYFGYAYYEKHQDKLKALSIDNGRGAVLPSRKTVEKAQYQPLSRPLFIYVNPQSLSSRGILYKFTDFYIQKAPQAVSAVGYIPLPEDGYRLNYIHMYKGKVGTVFDGKAEMNLTIGELLRKEAKF</sequence>
<name>A0A975Y386_9NOST</name>
<dbReference type="NCBIfam" id="TIGR02136">
    <property type="entry name" value="ptsS_2"/>
    <property type="match status" value="1"/>
</dbReference>
<feature type="chain" id="PRO_5038168583" description="Phosphate-binding protein" evidence="4">
    <location>
        <begin position="27"/>
        <end position="357"/>
    </location>
</feature>
<dbReference type="PANTHER" id="PTHR30570">
    <property type="entry name" value="PERIPLASMIC PHOSPHATE BINDING COMPONENT OF PHOSPHATE ABC TRANSPORTER"/>
    <property type="match status" value="1"/>
</dbReference>
<evidence type="ECO:0000259" key="5">
    <source>
        <dbReference type="Pfam" id="PF12849"/>
    </source>
</evidence>
<dbReference type="PROSITE" id="PS51257">
    <property type="entry name" value="PROKAR_LIPOPROTEIN"/>
    <property type="match status" value="1"/>
</dbReference>
<proteinExistence type="inferred from homology"/>
<accession>A0A975Y386</accession>
<dbReference type="PANTHER" id="PTHR30570:SF1">
    <property type="entry name" value="PHOSPHATE-BINDING PROTEIN PSTS"/>
    <property type="match status" value="1"/>
</dbReference>
<dbReference type="FunFam" id="3.40.190.10:FF:000156">
    <property type="entry name" value="Phosphate ABC transporter, phosphate-binding protein"/>
    <property type="match status" value="1"/>
</dbReference>
<dbReference type="GO" id="GO:0042301">
    <property type="term" value="F:phosphate ion binding"/>
    <property type="evidence" value="ECO:0007669"/>
    <property type="project" value="UniProtKB-UniRule"/>
</dbReference>
<dbReference type="CDD" id="cd13654">
    <property type="entry name" value="PBP2_phosphate_like_2"/>
    <property type="match status" value="1"/>
</dbReference>
<evidence type="ECO:0000256" key="3">
    <source>
        <dbReference type="ARBA" id="ARBA00022729"/>
    </source>
</evidence>
<dbReference type="InterPro" id="IPR024370">
    <property type="entry name" value="PBP_domain"/>
</dbReference>
<keyword evidence="3 4" id="KW-0732">Signal</keyword>
<dbReference type="SUPFAM" id="SSF53850">
    <property type="entry name" value="Periplasmic binding protein-like II"/>
    <property type="match status" value="1"/>
</dbReference>
<dbReference type="AlphaFoldDB" id="A0A975Y386"/>
<keyword evidence="7" id="KW-1185">Reference proteome</keyword>
<feature type="domain" description="PBP" evidence="5">
    <location>
        <begin position="49"/>
        <end position="301"/>
    </location>
</feature>
<gene>
    <name evidence="6" type="ORF">B6N60_00564</name>
</gene>
<dbReference type="Gene3D" id="3.40.190.10">
    <property type="entry name" value="Periplasmic binding protein-like II"/>
    <property type="match status" value="2"/>
</dbReference>
<comment type="similarity">
    <text evidence="1 4">Belongs to the PstS family.</text>
</comment>
<protein>
    <recommendedName>
        <fullName evidence="4">Phosphate-binding protein</fullName>
    </recommendedName>
</protein>
<evidence type="ECO:0000313" key="6">
    <source>
        <dbReference type="EMBL" id="QXE21886.1"/>
    </source>
</evidence>
<dbReference type="InterPro" id="IPR011862">
    <property type="entry name" value="Phos-bd"/>
</dbReference>
<dbReference type="EMBL" id="CP021056">
    <property type="protein sequence ID" value="QXE21886.1"/>
    <property type="molecule type" value="Genomic_DNA"/>
</dbReference>
<dbReference type="Proteomes" id="UP000683511">
    <property type="component" value="Chromosome"/>
</dbReference>
<evidence type="ECO:0000256" key="4">
    <source>
        <dbReference type="RuleBase" id="RU367119"/>
    </source>
</evidence>
<dbReference type="InterPro" id="IPR050811">
    <property type="entry name" value="Phosphate_ABC_transporter"/>
</dbReference>
<evidence type="ECO:0000256" key="1">
    <source>
        <dbReference type="ARBA" id="ARBA00008725"/>
    </source>
</evidence>
<comment type="function">
    <text evidence="4">Involved in the system for phosphate transport across the cytoplasmic membrane.</text>
</comment>
<keyword evidence="4" id="KW-0592">Phosphate transport</keyword>
<reference evidence="6" key="1">
    <citation type="submission" date="2017-04" db="EMBL/GenBank/DDBJ databases">
        <title>Genome deletions in a multicellular cyanobacterial endosymbiont for morphological adaptation in marine diatoms.</title>
        <authorList>
            <person name="Wang Y."/>
            <person name="Gao H."/>
            <person name="Li R."/>
            <person name="Xu X."/>
        </authorList>
    </citation>
    <scope>NUCLEOTIDE SEQUENCE</scope>
    <source>
        <strain evidence="6">FACHB 800</strain>
    </source>
</reference>
<evidence type="ECO:0000256" key="2">
    <source>
        <dbReference type="ARBA" id="ARBA00022448"/>
    </source>
</evidence>